<reference evidence="5 6" key="1">
    <citation type="submission" date="2018-08" db="EMBL/GenBank/DDBJ databases">
        <title>Proposal of Muricauda 72 sp.nov. and Muricauda NH166 sp.nov., isolated from seawater.</title>
        <authorList>
            <person name="Cheng H."/>
            <person name="Wu Y.-H."/>
            <person name="Guo L.-L."/>
            <person name="Xu X.-W."/>
        </authorList>
    </citation>
    <scope>NUCLEOTIDE SEQUENCE [LARGE SCALE GENOMIC DNA]</scope>
    <source>
        <strain evidence="5 6">KCTC 22173</strain>
    </source>
</reference>
<sequence>MQEKLDINTVGDYLALRRQEVQHPLVGIVDFNHVEEDGNTIKGYDALHFNCYAIFIKDTKGCKIKYGGKDYDYDEGTLVFIAPNQTIGLGNYPPHYKPKGYAMLFHPDLLLGTELGRKIHSYSFFAYSSNEALHLSSKERKILLSLLEKIQFELEQNLDKHSKKLIVANIELFLDYCSRFYDRQFLTREIENVGSLEKFENLLNEYFASDKPQKIGTPSVGYFAKRLHLSPNYFGDLVKKETGKSAQEYIQNKLIEVAKERVFDPNKSVSEIAYELGFKYPQHFTRLFKQRVGHSPSEFRTLN</sequence>
<dbReference type="Proteomes" id="UP000266067">
    <property type="component" value="Unassembled WGS sequence"/>
</dbReference>
<protein>
    <submittedName>
        <fullName evidence="5">AraC family transcriptional regulator</fullName>
    </submittedName>
</protein>
<gene>
    <name evidence="5" type="ORF">D2V08_08655</name>
</gene>
<name>A0A3A1NF29_9FLAO</name>
<evidence type="ECO:0000256" key="1">
    <source>
        <dbReference type="ARBA" id="ARBA00023015"/>
    </source>
</evidence>
<evidence type="ECO:0000256" key="3">
    <source>
        <dbReference type="ARBA" id="ARBA00023163"/>
    </source>
</evidence>
<proteinExistence type="predicted"/>
<dbReference type="Pfam" id="PF12833">
    <property type="entry name" value="HTH_18"/>
    <property type="match status" value="1"/>
</dbReference>
<dbReference type="PROSITE" id="PS01124">
    <property type="entry name" value="HTH_ARAC_FAMILY_2"/>
    <property type="match status" value="1"/>
</dbReference>
<dbReference type="InterPro" id="IPR009057">
    <property type="entry name" value="Homeodomain-like_sf"/>
</dbReference>
<dbReference type="GO" id="GO:0043565">
    <property type="term" value="F:sequence-specific DNA binding"/>
    <property type="evidence" value="ECO:0007669"/>
    <property type="project" value="InterPro"/>
</dbReference>
<dbReference type="SMART" id="SM00342">
    <property type="entry name" value="HTH_ARAC"/>
    <property type="match status" value="1"/>
</dbReference>
<dbReference type="SUPFAM" id="SSF46689">
    <property type="entry name" value="Homeodomain-like"/>
    <property type="match status" value="1"/>
</dbReference>
<keyword evidence="6" id="KW-1185">Reference proteome</keyword>
<organism evidence="5 6">
    <name type="scientific">Flagellimonas lutimaris</name>
    <dbReference type="NCBI Taxonomy" id="475082"/>
    <lineage>
        <taxon>Bacteria</taxon>
        <taxon>Pseudomonadati</taxon>
        <taxon>Bacteroidota</taxon>
        <taxon>Flavobacteriia</taxon>
        <taxon>Flavobacteriales</taxon>
        <taxon>Flavobacteriaceae</taxon>
        <taxon>Flagellimonas</taxon>
    </lineage>
</organism>
<dbReference type="GO" id="GO:0003700">
    <property type="term" value="F:DNA-binding transcription factor activity"/>
    <property type="evidence" value="ECO:0007669"/>
    <property type="project" value="InterPro"/>
</dbReference>
<keyword evidence="1" id="KW-0805">Transcription regulation</keyword>
<dbReference type="EMBL" id="QXFH01000070">
    <property type="protein sequence ID" value="RIV35408.1"/>
    <property type="molecule type" value="Genomic_DNA"/>
</dbReference>
<dbReference type="PRINTS" id="PR00032">
    <property type="entry name" value="HTHARAC"/>
</dbReference>
<evidence type="ECO:0000313" key="5">
    <source>
        <dbReference type="EMBL" id="RIV35408.1"/>
    </source>
</evidence>
<dbReference type="AlphaFoldDB" id="A0A3A1NF29"/>
<evidence type="ECO:0000256" key="2">
    <source>
        <dbReference type="ARBA" id="ARBA00023125"/>
    </source>
</evidence>
<evidence type="ECO:0000259" key="4">
    <source>
        <dbReference type="PROSITE" id="PS01124"/>
    </source>
</evidence>
<dbReference type="OrthoDB" id="2600165at2"/>
<accession>A0A3A1NF29</accession>
<dbReference type="InterPro" id="IPR020449">
    <property type="entry name" value="Tscrpt_reg_AraC-type_HTH"/>
</dbReference>
<feature type="domain" description="HTH araC/xylS-type" evidence="4">
    <location>
        <begin position="197"/>
        <end position="302"/>
    </location>
</feature>
<evidence type="ECO:0000313" key="6">
    <source>
        <dbReference type="Proteomes" id="UP000266067"/>
    </source>
</evidence>
<keyword evidence="3" id="KW-0804">Transcription</keyword>
<dbReference type="Gene3D" id="1.10.10.60">
    <property type="entry name" value="Homeodomain-like"/>
    <property type="match status" value="2"/>
</dbReference>
<comment type="caution">
    <text evidence="5">The sequence shown here is derived from an EMBL/GenBank/DDBJ whole genome shotgun (WGS) entry which is preliminary data.</text>
</comment>
<keyword evidence="2" id="KW-0238">DNA-binding</keyword>
<dbReference type="RefSeq" id="WP_119607631.1">
    <property type="nucleotide sequence ID" value="NZ_QXFH01000070.1"/>
</dbReference>
<dbReference type="PANTHER" id="PTHR43280">
    <property type="entry name" value="ARAC-FAMILY TRANSCRIPTIONAL REGULATOR"/>
    <property type="match status" value="1"/>
</dbReference>
<dbReference type="PANTHER" id="PTHR43280:SF32">
    <property type="entry name" value="TRANSCRIPTIONAL REGULATORY PROTEIN"/>
    <property type="match status" value="1"/>
</dbReference>
<dbReference type="InterPro" id="IPR018060">
    <property type="entry name" value="HTH_AraC"/>
</dbReference>